<organism evidence="2 3">
    <name type="scientific">Oryza rufipogon</name>
    <name type="common">Brownbeard rice</name>
    <name type="synonym">Asian wild rice</name>
    <dbReference type="NCBI Taxonomy" id="4529"/>
    <lineage>
        <taxon>Eukaryota</taxon>
        <taxon>Viridiplantae</taxon>
        <taxon>Streptophyta</taxon>
        <taxon>Embryophyta</taxon>
        <taxon>Tracheophyta</taxon>
        <taxon>Spermatophyta</taxon>
        <taxon>Magnoliopsida</taxon>
        <taxon>Liliopsida</taxon>
        <taxon>Poales</taxon>
        <taxon>Poaceae</taxon>
        <taxon>BOP clade</taxon>
        <taxon>Oryzoideae</taxon>
        <taxon>Oryzeae</taxon>
        <taxon>Oryzinae</taxon>
        <taxon>Oryza</taxon>
    </lineage>
</organism>
<dbReference type="HOGENOM" id="CLU_1398384_0_0_1"/>
<reference evidence="2" key="2">
    <citation type="submission" date="2015-06" db="UniProtKB">
        <authorList>
            <consortium name="EnsemblPlants"/>
        </authorList>
    </citation>
    <scope>IDENTIFICATION</scope>
</reference>
<dbReference type="AlphaFoldDB" id="A0A0E0R5B1"/>
<keyword evidence="1" id="KW-0472">Membrane</keyword>
<dbReference type="Proteomes" id="UP000008022">
    <property type="component" value="Unassembled WGS sequence"/>
</dbReference>
<evidence type="ECO:0000313" key="2">
    <source>
        <dbReference type="EnsemblPlants" id="ORUFI11G05760.1"/>
    </source>
</evidence>
<feature type="transmembrane region" description="Helical" evidence="1">
    <location>
        <begin position="15"/>
        <end position="37"/>
    </location>
</feature>
<sequence>MSSSSGGGAAGDDDAGGMVVVMLVAKITMAVVSMFVLQALTSPIVPLAADVDDGHCTLGRAAAVPVPELQPWRESLSVITDRFPRRPGVAEHERVAMVVKSMMINTKMEGEEETKNGKQEQEDDHVELLRTRSGELREVLHFNKTIEDYIRIMSSLARQSGMCIQIGTGQHVKTDFHLVAPGALEQQNGMDQYVH</sequence>
<keyword evidence="1" id="KW-0812">Transmembrane</keyword>
<reference evidence="3" key="1">
    <citation type="submission" date="2013-06" db="EMBL/GenBank/DDBJ databases">
        <authorList>
            <person name="Zhao Q."/>
        </authorList>
    </citation>
    <scope>NUCLEOTIDE SEQUENCE</scope>
    <source>
        <strain evidence="3">cv. W1943</strain>
    </source>
</reference>
<keyword evidence="1" id="KW-1133">Transmembrane helix</keyword>
<proteinExistence type="predicted"/>
<keyword evidence="3" id="KW-1185">Reference proteome</keyword>
<evidence type="ECO:0000256" key="1">
    <source>
        <dbReference type="SAM" id="Phobius"/>
    </source>
</evidence>
<accession>A0A0E0R5B1</accession>
<dbReference type="EnsemblPlants" id="ORUFI11G05760.1">
    <property type="protein sequence ID" value="ORUFI11G05760.1"/>
    <property type="gene ID" value="ORUFI11G05760"/>
</dbReference>
<protein>
    <submittedName>
        <fullName evidence="2">Uncharacterized protein</fullName>
    </submittedName>
</protein>
<dbReference type="Gramene" id="ORUFI11G05760.1">
    <property type="protein sequence ID" value="ORUFI11G05760.1"/>
    <property type="gene ID" value="ORUFI11G05760"/>
</dbReference>
<name>A0A0E0R5B1_ORYRU</name>
<evidence type="ECO:0000313" key="3">
    <source>
        <dbReference type="Proteomes" id="UP000008022"/>
    </source>
</evidence>